<gene>
    <name evidence="1" type="ORF">METZ01_LOCUS31557</name>
</gene>
<accession>A0A381QM96</accession>
<name>A0A381QM96_9ZZZZ</name>
<proteinExistence type="predicted"/>
<sequence length="40" mass="4631">MNNKDHLIKPKIPPKTLLNNPRLTTLINFVTDFANRVTKI</sequence>
<organism evidence="1">
    <name type="scientific">marine metagenome</name>
    <dbReference type="NCBI Taxonomy" id="408172"/>
    <lineage>
        <taxon>unclassified sequences</taxon>
        <taxon>metagenomes</taxon>
        <taxon>ecological metagenomes</taxon>
    </lineage>
</organism>
<protein>
    <submittedName>
        <fullName evidence="1">Uncharacterized protein</fullName>
    </submittedName>
</protein>
<dbReference type="EMBL" id="UINC01001363">
    <property type="protein sequence ID" value="SUZ78703.1"/>
    <property type="molecule type" value="Genomic_DNA"/>
</dbReference>
<dbReference type="AlphaFoldDB" id="A0A381QM96"/>
<reference evidence="1" key="1">
    <citation type="submission" date="2018-05" db="EMBL/GenBank/DDBJ databases">
        <authorList>
            <person name="Lanie J.A."/>
            <person name="Ng W.-L."/>
            <person name="Kazmierczak K.M."/>
            <person name="Andrzejewski T.M."/>
            <person name="Davidsen T.M."/>
            <person name="Wayne K.J."/>
            <person name="Tettelin H."/>
            <person name="Glass J.I."/>
            <person name="Rusch D."/>
            <person name="Podicherti R."/>
            <person name="Tsui H.-C.T."/>
            <person name="Winkler M.E."/>
        </authorList>
    </citation>
    <scope>NUCLEOTIDE SEQUENCE</scope>
</reference>
<evidence type="ECO:0000313" key="1">
    <source>
        <dbReference type="EMBL" id="SUZ78703.1"/>
    </source>
</evidence>